<gene>
    <name evidence="1" type="ORF">NVS47_14695</name>
</gene>
<organism evidence="1 2">
    <name type="scientific">Dehalobacterium formicoaceticum</name>
    <dbReference type="NCBI Taxonomy" id="51515"/>
    <lineage>
        <taxon>Bacteria</taxon>
        <taxon>Bacillati</taxon>
        <taxon>Bacillota</taxon>
        <taxon>Clostridia</taxon>
        <taxon>Eubacteriales</taxon>
        <taxon>Peptococcaceae</taxon>
        <taxon>Dehalobacterium</taxon>
    </lineage>
</organism>
<proteinExistence type="predicted"/>
<sequence>MLIEKISAGRKYISEEYCLKAFDKFCAMKENELLTPQQLADAWRWKVREKSTANIGMIRELGLYLTMQGSTKTFVVPYANGDMPKPAFTGYTGSFAEEIVSFLKAKRSAGLKYRHEELRLKDFDKFCNEQSNLKLSPQQLADAFIHFQEERGYSKSRRSASIIKAFGNYLTDNGCSNAFTIIDKNFVAGPYAEEISDFVAFKKSCGFKYINSGYHLRFFDVFCATKENESLTPQKLADKWVLKRDNEHPNTRAGRVDPVRVFGKYLTSIGHPKAFMIAVDAAQRRTPKPPYLFSEDDIDTFFGACAELKADEKQPSMHIVLPAAFLFMHCMGVRTCELKILMENVNLETGEVIIIDAKTGERAVYM</sequence>
<keyword evidence="2" id="KW-1185">Reference proteome</keyword>
<name>A0ABT1Y9Y8_9FIRM</name>
<evidence type="ECO:0000313" key="2">
    <source>
        <dbReference type="Proteomes" id="UP001524944"/>
    </source>
</evidence>
<reference evidence="1 2" key="1">
    <citation type="submission" date="2022-08" db="EMBL/GenBank/DDBJ databases">
        <title>Proteogenomics of the novel Dehalobacterium formicoaceticum strain EZ94 highlights a key role of methyltransferases during anaerobic dichloromethane degradation.</title>
        <authorList>
            <person name="Wasmund K."/>
        </authorList>
    </citation>
    <scope>NUCLEOTIDE SEQUENCE [LARGE SCALE GENOMIC DNA]</scope>
    <source>
        <strain evidence="1 2">EZ94</strain>
    </source>
</reference>
<protein>
    <submittedName>
        <fullName evidence="1">Uncharacterized protein</fullName>
    </submittedName>
</protein>
<dbReference type="EMBL" id="JANPWE010000010">
    <property type="protein sequence ID" value="MCR6546744.1"/>
    <property type="molecule type" value="Genomic_DNA"/>
</dbReference>
<comment type="caution">
    <text evidence="1">The sequence shown here is derived from an EMBL/GenBank/DDBJ whole genome shotgun (WGS) entry which is preliminary data.</text>
</comment>
<dbReference type="RefSeq" id="WP_198306582.1">
    <property type="nucleotide sequence ID" value="NZ_CP022121.1"/>
</dbReference>
<dbReference type="Proteomes" id="UP001524944">
    <property type="component" value="Unassembled WGS sequence"/>
</dbReference>
<accession>A0ABT1Y9Y8</accession>
<evidence type="ECO:0000313" key="1">
    <source>
        <dbReference type="EMBL" id="MCR6546744.1"/>
    </source>
</evidence>